<name>A0AA37SYL6_9ALTE</name>
<dbReference type="SUPFAM" id="SSF53098">
    <property type="entry name" value="Ribonuclease H-like"/>
    <property type="match status" value="1"/>
</dbReference>
<dbReference type="GO" id="GO:0003676">
    <property type="term" value="F:nucleic acid binding"/>
    <property type="evidence" value="ECO:0007669"/>
    <property type="project" value="InterPro"/>
</dbReference>
<protein>
    <recommendedName>
        <fullName evidence="3">Exonuclease</fullName>
    </recommendedName>
</protein>
<comment type="caution">
    <text evidence="1">The sequence shown here is derived from an EMBL/GenBank/DDBJ whole genome shotgun (WGS) entry which is preliminary data.</text>
</comment>
<dbReference type="Gene3D" id="3.30.420.10">
    <property type="entry name" value="Ribonuclease H-like superfamily/Ribonuclease H"/>
    <property type="match status" value="1"/>
</dbReference>
<evidence type="ECO:0000313" key="2">
    <source>
        <dbReference type="Proteomes" id="UP001156601"/>
    </source>
</evidence>
<dbReference type="InterPro" id="IPR012337">
    <property type="entry name" value="RNaseH-like_sf"/>
</dbReference>
<dbReference type="EMBL" id="BSOT01000011">
    <property type="protein sequence ID" value="GLR72507.1"/>
    <property type="molecule type" value="Genomic_DNA"/>
</dbReference>
<organism evidence="1 2">
    <name type="scientific">Agaribacter marinus</name>
    <dbReference type="NCBI Taxonomy" id="1431249"/>
    <lineage>
        <taxon>Bacteria</taxon>
        <taxon>Pseudomonadati</taxon>
        <taxon>Pseudomonadota</taxon>
        <taxon>Gammaproteobacteria</taxon>
        <taxon>Alteromonadales</taxon>
        <taxon>Alteromonadaceae</taxon>
        <taxon>Agaribacter</taxon>
    </lineage>
</organism>
<keyword evidence="2" id="KW-1185">Reference proteome</keyword>
<accession>A0AA37SYL6</accession>
<dbReference type="InterPro" id="IPR036397">
    <property type="entry name" value="RNaseH_sf"/>
</dbReference>
<sequence>MYIIAASLPAIIDVEASGFGIHSFPIEIGVVLPNGSRFCRLIKPFDDWIHWDDSAEQIHGISQGVIQQRGINPIDVCHELNDFVGGQTLYSDAWVVDNPWLLKLFGKSKVNMAFRISSLELIMKESQFNTWDKDKAFIARRSGLKRHRASTDACIIQLTYERSMQRMNGNLHSL</sequence>
<dbReference type="Proteomes" id="UP001156601">
    <property type="component" value="Unassembled WGS sequence"/>
</dbReference>
<dbReference type="AlphaFoldDB" id="A0AA37SYL6"/>
<proteinExistence type="predicted"/>
<gene>
    <name evidence="1" type="ORF">GCM10007852_34150</name>
</gene>
<evidence type="ECO:0000313" key="1">
    <source>
        <dbReference type="EMBL" id="GLR72507.1"/>
    </source>
</evidence>
<evidence type="ECO:0008006" key="3">
    <source>
        <dbReference type="Google" id="ProtNLM"/>
    </source>
</evidence>
<reference evidence="1" key="2">
    <citation type="submission" date="2023-01" db="EMBL/GenBank/DDBJ databases">
        <title>Draft genome sequence of Agaribacter marinus strain NBRC 110023.</title>
        <authorList>
            <person name="Sun Q."/>
            <person name="Mori K."/>
        </authorList>
    </citation>
    <scope>NUCLEOTIDE SEQUENCE</scope>
    <source>
        <strain evidence="1">NBRC 110023</strain>
    </source>
</reference>
<reference evidence="1" key="1">
    <citation type="journal article" date="2014" name="Int. J. Syst. Evol. Microbiol.">
        <title>Complete genome sequence of Corynebacterium casei LMG S-19264T (=DSM 44701T), isolated from a smear-ripened cheese.</title>
        <authorList>
            <consortium name="US DOE Joint Genome Institute (JGI-PGF)"/>
            <person name="Walter F."/>
            <person name="Albersmeier A."/>
            <person name="Kalinowski J."/>
            <person name="Ruckert C."/>
        </authorList>
    </citation>
    <scope>NUCLEOTIDE SEQUENCE</scope>
    <source>
        <strain evidence="1">NBRC 110023</strain>
    </source>
</reference>